<comment type="caution">
    <text evidence="2">The sequence shown here is derived from an EMBL/GenBank/DDBJ whole genome shotgun (WGS) entry which is preliminary data.</text>
</comment>
<protein>
    <submittedName>
        <fullName evidence="2">Uncharacterized protein</fullName>
    </submittedName>
</protein>
<organism evidence="2 3">
    <name type="scientific">Dreissena polymorpha</name>
    <name type="common">Zebra mussel</name>
    <name type="synonym">Mytilus polymorpha</name>
    <dbReference type="NCBI Taxonomy" id="45954"/>
    <lineage>
        <taxon>Eukaryota</taxon>
        <taxon>Metazoa</taxon>
        <taxon>Spiralia</taxon>
        <taxon>Lophotrochozoa</taxon>
        <taxon>Mollusca</taxon>
        <taxon>Bivalvia</taxon>
        <taxon>Autobranchia</taxon>
        <taxon>Heteroconchia</taxon>
        <taxon>Euheterodonta</taxon>
        <taxon>Imparidentia</taxon>
        <taxon>Neoheterodontei</taxon>
        <taxon>Myida</taxon>
        <taxon>Dreissenoidea</taxon>
        <taxon>Dreissenidae</taxon>
        <taxon>Dreissena</taxon>
    </lineage>
</organism>
<reference evidence="2" key="2">
    <citation type="submission" date="2020-11" db="EMBL/GenBank/DDBJ databases">
        <authorList>
            <person name="McCartney M.A."/>
            <person name="Auch B."/>
            <person name="Kono T."/>
            <person name="Mallez S."/>
            <person name="Becker A."/>
            <person name="Gohl D.M."/>
            <person name="Silverstein K.A.T."/>
            <person name="Koren S."/>
            <person name="Bechman K.B."/>
            <person name="Herman A."/>
            <person name="Abrahante J.E."/>
            <person name="Garbe J."/>
        </authorList>
    </citation>
    <scope>NUCLEOTIDE SEQUENCE</scope>
    <source>
        <strain evidence="2">Duluth1</strain>
        <tissue evidence="2">Whole animal</tissue>
    </source>
</reference>
<feature type="non-terminal residue" evidence="2">
    <location>
        <position position="53"/>
    </location>
</feature>
<evidence type="ECO:0000313" key="3">
    <source>
        <dbReference type="Proteomes" id="UP000828390"/>
    </source>
</evidence>
<sequence>MEAPKSKLHLRFLTWTILIGFSLFGLQLGLLFPRNGNVHQMFQKYSGYLYTNE</sequence>
<evidence type="ECO:0000256" key="1">
    <source>
        <dbReference type="SAM" id="Phobius"/>
    </source>
</evidence>
<reference evidence="2" key="1">
    <citation type="journal article" date="2019" name="bioRxiv">
        <title>The Genome of the Zebra Mussel, Dreissena polymorpha: A Resource for Invasive Species Research.</title>
        <authorList>
            <person name="McCartney M.A."/>
            <person name="Auch B."/>
            <person name="Kono T."/>
            <person name="Mallez S."/>
            <person name="Zhang Y."/>
            <person name="Obille A."/>
            <person name="Becker A."/>
            <person name="Abrahante J.E."/>
            <person name="Garbe J."/>
            <person name="Badalamenti J.P."/>
            <person name="Herman A."/>
            <person name="Mangelson H."/>
            <person name="Liachko I."/>
            <person name="Sullivan S."/>
            <person name="Sone E.D."/>
            <person name="Koren S."/>
            <person name="Silverstein K.A.T."/>
            <person name="Beckman K.B."/>
            <person name="Gohl D.M."/>
        </authorList>
    </citation>
    <scope>NUCLEOTIDE SEQUENCE</scope>
    <source>
        <strain evidence="2">Duluth1</strain>
        <tissue evidence="2">Whole animal</tissue>
    </source>
</reference>
<evidence type="ECO:0000313" key="2">
    <source>
        <dbReference type="EMBL" id="KAH3700820.1"/>
    </source>
</evidence>
<dbReference type="AlphaFoldDB" id="A0A9D3YL32"/>
<keyword evidence="1" id="KW-0472">Membrane</keyword>
<dbReference type="EMBL" id="JAIWYP010000015">
    <property type="protein sequence ID" value="KAH3700820.1"/>
    <property type="molecule type" value="Genomic_DNA"/>
</dbReference>
<keyword evidence="1" id="KW-1133">Transmembrane helix</keyword>
<keyword evidence="1" id="KW-0812">Transmembrane</keyword>
<proteinExistence type="predicted"/>
<name>A0A9D3YL32_DREPO</name>
<feature type="transmembrane region" description="Helical" evidence="1">
    <location>
        <begin position="12"/>
        <end position="32"/>
    </location>
</feature>
<dbReference type="Proteomes" id="UP000828390">
    <property type="component" value="Unassembled WGS sequence"/>
</dbReference>
<gene>
    <name evidence="2" type="ORF">DPMN_075800</name>
</gene>
<accession>A0A9D3YL32</accession>
<keyword evidence="3" id="KW-1185">Reference proteome</keyword>